<feature type="region of interest" description="Disordered" evidence="2">
    <location>
        <begin position="1"/>
        <end position="21"/>
    </location>
</feature>
<protein>
    <recommendedName>
        <fullName evidence="5">DUF3109 family protein</fullName>
    </recommendedName>
</protein>
<dbReference type="EMBL" id="CP044548">
    <property type="protein sequence ID" value="QGX08701.1"/>
    <property type="molecule type" value="Genomic_DNA"/>
</dbReference>
<dbReference type="GeneID" id="59163375"/>
<evidence type="ECO:0008006" key="5">
    <source>
        <dbReference type="Google" id="ProtNLM"/>
    </source>
</evidence>
<evidence type="ECO:0000313" key="4">
    <source>
        <dbReference type="Proteomes" id="UP000271708"/>
    </source>
</evidence>
<gene>
    <name evidence="3" type="ORF">EEW87_002805</name>
</gene>
<dbReference type="AlphaFoldDB" id="A0A650GFD3"/>
<evidence type="ECO:0000313" key="3">
    <source>
        <dbReference type="EMBL" id="QGX08701.1"/>
    </source>
</evidence>
<dbReference type="RefSeq" id="WP_123091279.1">
    <property type="nucleotide sequence ID" value="NZ_CP044548.2"/>
</dbReference>
<name>A0A650GFD3_9MICO</name>
<sequence length="273" mass="29680">MSEHAGETPLGTPRTWVEFDDPGQEGQRMRCDLTWLTSRWTCIFGQGCCGIDADHPDNGCCTLGAHLTDDDDVERVRAVAKRLGEDEWQLHPGSTRLTAWTEREDGARKTKVVDGGCIFLNRPGFPAGAGCALHQHAALEGVPPHTVKPDVCWQLPIRRTYRTVELPDETSYLEVSIGEYDRRGWGPGGHDLDWYCSGSPDAHVAADPVYVTERDGLVELMGAPAYAALVEHCEAHLALVDAVRAPSGRTSPQGRALLPLLVHPATLAADAKG</sequence>
<accession>A0A650GFD3</accession>
<organism evidence="3 4">
    <name type="scientific">Janibacter melonis</name>
    <dbReference type="NCBI Taxonomy" id="262209"/>
    <lineage>
        <taxon>Bacteria</taxon>
        <taxon>Bacillati</taxon>
        <taxon>Actinomycetota</taxon>
        <taxon>Actinomycetes</taxon>
        <taxon>Micrococcales</taxon>
        <taxon>Intrasporangiaceae</taxon>
        <taxon>Janibacter</taxon>
    </lineage>
</organism>
<evidence type="ECO:0000256" key="1">
    <source>
        <dbReference type="ARBA" id="ARBA00093770"/>
    </source>
</evidence>
<evidence type="ECO:0000256" key="2">
    <source>
        <dbReference type="SAM" id="MobiDB-lite"/>
    </source>
</evidence>
<dbReference type="Pfam" id="PF11307">
    <property type="entry name" value="DUF3109"/>
    <property type="match status" value="1"/>
</dbReference>
<dbReference type="KEGG" id="jme:EEW87_002805"/>
<dbReference type="InterPro" id="IPR021458">
    <property type="entry name" value="Rv0495c"/>
</dbReference>
<proteinExistence type="inferred from homology"/>
<reference evidence="3 4" key="1">
    <citation type="submission" date="2019-09" db="EMBL/GenBank/DDBJ databases">
        <title>Complete Genome Sequence of Janibacter melonis M714 with both human health impact and industrial applications.</title>
        <authorList>
            <person name="Jin M."/>
            <person name="Zhao Q.R."/>
        </authorList>
    </citation>
    <scope>NUCLEOTIDE SEQUENCE [LARGE SCALE GENOMIC DNA]</scope>
    <source>
        <strain evidence="3 4">M714</strain>
    </source>
</reference>
<comment type="similarity">
    <text evidence="1">Belongs to the Rv0495c family.</text>
</comment>
<dbReference type="Proteomes" id="UP000271708">
    <property type="component" value="Chromosome"/>
</dbReference>